<proteinExistence type="predicted"/>
<dbReference type="Pfam" id="PF26363">
    <property type="entry name" value="Phospholipase-like"/>
    <property type="match status" value="1"/>
</dbReference>
<keyword evidence="2" id="KW-0378">Hydrolase</keyword>
<evidence type="ECO:0000313" key="2">
    <source>
        <dbReference type="EMBL" id="CEG14793.1"/>
    </source>
</evidence>
<sequence>MTISPLPQPSDRELAELCAAVYDPSAQLVAGWQRVWEPVLRHLPADGGEGPTAKPDEKSGFKATVFQKDDAAVLAFAGSESEFRDWLTNLKQGIGLDTAQYRQAVSFAQECKVHFGENLTLTGHSLGGGLATLACAATGTPAVVFNPAGVHGRTFKRIGVDPEKFRAAADAGLVRAYVVKGEVLDRVQSILPIPEAVGSRIDIPAPAGVGMIGRHKMGATMRGMDLVMSAVEIEERKLARPSPSTNPAVYRQEKGREQADLRPAVDHGPEV</sequence>
<gene>
    <name evidence="2" type="ORF">XAC3562_1200116</name>
</gene>
<organism evidence="2 3">
    <name type="scientific">Xanthomonas citri pv. citri</name>
    <dbReference type="NCBI Taxonomy" id="611301"/>
    <lineage>
        <taxon>Bacteria</taxon>
        <taxon>Pseudomonadati</taxon>
        <taxon>Pseudomonadota</taxon>
        <taxon>Gammaproteobacteria</taxon>
        <taxon>Lysobacterales</taxon>
        <taxon>Lysobacteraceae</taxon>
        <taxon>Xanthomonas</taxon>
    </lineage>
</organism>
<name>A0A0U5F8P4_XANCI</name>
<comment type="caution">
    <text evidence="2">The sequence shown here is derived from an EMBL/GenBank/DDBJ whole genome shotgun (WGS) entry which is preliminary data.</text>
</comment>
<protein>
    <submittedName>
        <fullName evidence="2">Putative Phospholipase A(1)</fullName>
        <ecNumber evidence="2">3.1.1.32</ecNumber>
    </submittedName>
</protein>
<dbReference type="AlphaFoldDB" id="A0A0U5F8P4"/>
<dbReference type="Proteomes" id="UP000052230">
    <property type="component" value="Unassembled WGS sequence"/>
</dbReference>
<reference evidence="2 3" key="1">
    <citation type="submission" date="2014-09" db="EMBL/GenBank/DDBJ databases">
        <authorList>
            <person name="Regsiter A."/>
        </authorList>
    </citation>
    <scope>NUCLEOTIDE SEQUENCE [LARGE SCALE GENOMIC DNA]</scope>
</reference>
<evidence type="ECO:0000313" key="3">
    <source>
        <dbReference type="Proteomes" id="UP000052230"/>
    </source>
</evidence>
<dbReference type="SUPFAM" id="SSF53474">
    <property type="entry name" value="alpha/beta-Hydrolases"/>
    <property type="match status" value="1"/>
</dbReference>
<dbReference type="InterPro" id="IPR029058">
    <property type="entry name" value="AB_hydrolase_fold"/>
</dbReference>
<accession>A0A0U5F8P4</accession>
<keyword evidence="3" id="KW-1185">Reference proteome</keyword>
<dbReference type="EMBL" id="CCXZ01000025">
    <property type="protein sequence ID" value="CEG14793.1"/>
    <property type="molecule type" value="Genomic_DNA"/>
</dbReference>
<evidence type="ECO:0000256" key="1">
    <source>
        <dbReference type="SAM" id="MobiDB-lite"/>
    </source>
</evidence>
<dbReference type="EC" id="3.1.1.32" evidence="2"/>
<dbReference type="Gene3D" id="3.40.50.1820">
    <property type="entry name" value="alpha/beta hydrolase"/>
    <property type="match status" value="1"/>
</dbReference>
<dbReference type="GO" id="GO:0008970">
    <property type="term" value="F:phospholipase A1 activity"/>
    <property type="evidence" value="ECO:0007669"/>
    <property type="project" value="UniProtKB-EC"/>
</dbReference>
<feature type="region of interest" description="Disordered" evidence="1">
    <location>
        <begin position="236"/>
        <end position="271"/>
    </location>
</feature>
<feature type="compositionally biased region" description="Basic and acidic residues" evidence="1">
    <location>
        <begin position="251"/>
        <end position="271"/>
    </location>
</feature>
<dbReference type="RefSeq" id="WP_058958793.1">
    <property type="nucleotide sequence ID" value="NZ_CP020883.1"/>
</dbReference>